<feature type="non-terminal residue" evidence="1">
    <location>
        <position position="311"/>
    </location>
</feature>
<dbReference type="Proteomes" id="UP000219799">
    <property type="component" value="Chromosome 12"/>
</dbReference>
<proteinExistence type="predicted"/>
<organism evidence="1 2">
    <name type="scientific">Plasmodium malariae</name>
    <dbReference type="NCBI Taxonomy" id="5858"/>
    <lineage>
        <taxon>Eukaryota</taxon>
        <taxon>Sar</taxon>
        <taxon>Alveolata</taxon>
        <taxon>Apicomplexa</taxon>
        <taxon>Aconoidasida</taxon>
        <taxon>Haemosporida</taxon>
        <taxon>Plasmodiidae</taxon>
        <taxon>Plasmodium</taxon>
        <taxon>Plasmodium (Plasmodium)</taxon>
    </lineage>
</organism>
<gene>
    <name evidence="1" type="primary">PmlGA01_120031100</name>
    <name evidence="1" type="ORF">PMLGA01_120031100</name>
</gene>
<dbReference type="VEuPathDB" id="PlasmoDB:PmUG01_12037900"/>
<feature type="non-terminal residue" evidence="1">
    <location>
        <position position="1"/>
    </location>
</feature>
<reference evidence="1 2" key="1">
    <citation type="submission" date="2016-06" db="EMBL/GenBank/DDBJ databases">
        <authorList>
            <consortium name="Pathogen Informatics"/>
        </authorList>
    </citation>
    <scope>NUCLEOTIDE SEQUENCE [LARGE SCALE GENOMIC DNA]</scope>
    <source>
        <strain evidence="1">PmlGA01</strain>
    </source>
</reference>
<name>A0A1C3L0T2_PLAMA</name>
<evidence type="ECO:0000313" key="1">
    <source>
        <dbReference type="EMBL" id="SBT80145.1"/>
    </source>
</evidence>
<dbReference type="EMBL" id="LT594500">
    <property type="protein sequence ID" value="SBT80145.1"/>
    <property type="molecule type" value="Genomic_DNA"/>
</dbReference>
<sequence>FPYERNIFRTNRNNYFNDSDSWETQGRLYIGNEHTSSNVNTLNISCDKHNRRCSTINSNRPSQSTSFGLLRSGDDTSSFGMNAKGTTICKLRGYSGYCFSPRRSDKEESVCMKCKCTIDRRVVEKKKKIYENFFLNSKRYYKEKRRKINYLAYDLSILKEYLYTYLKKYFDDIIVLFEYFFALSNNYFSLDTEGDGSTIATTAATEATTAYTTSNRSTVIDTNVEQTENGSMENEDLLYELFALSSYDNFNNEDNNIIDWLSTKSAEHRKYYNDYMYIKKLKFFIKNDIIQFIIKNVNFVSSNIHLKIGRV</sequence>
<evidence type="ECO:0000313" key="2">
    <source>
        <dbReference type="Proteomes" id="UP000219799"/>
    </source>
</evidence>
<protein>
    <submittedName>
        <fullName evidence="1">Uncharacterized protein</fullName>
    </submittedName>
</protein>
<accession>A0A1C3L0T2</accession>
<dbReference type="AlphaFoldDB" id="A0A1C3L0T2"/>